<proteinExistence type="predicted"/>
<dbReference type="PANTHER" id="PTHR38355">
    <property type="entry name" value="OS06G0149500 PROTEIN"/>
    <property type="match status" value="1"/>
</dbReference>
<dbReference type="Proteomes" id="UP000289340">
    <property type="component" value="Chromosome 20"/>
</dbReference>
<dbReference type="EMBL" id="QZWG01000020">
    <property type="protein sequence ID" value="RZB44858.1"/>
    <property type="molecule type" value="Genomic_DNA"/>
</dbReference>
<evidence type="ECO:0000313" key="4">
    <source>
        <dbReference type="EMBL" id="RZB44858.1"/>
    </source>
</evidence>
<evidence type="ECO:0000313" key="3">
    <source>
        <dbReference type="EMBL" id="RZB44857.1"/>
    </source>
</evidence>
<comment type="caution">
    <text evidence="4">The sequence shown here is derived from an EMBL/GenBank/DDBJ whole genome shotgun (WGS) entry which is preliminary data.</text>
</comment>
<keyword evidence="8" id="KW-1185">Reference proteome</keyword>
<accession>A0A445F7Q1</accession>
<dbReference type="SMR" id="A0A445F7Q1"/>
<evidence type="ECO:0000313" key="7">
    <source>
        <dbReference type="EMBL" id="RZB44861.1"/>
    </source>
</evidence>
<dbReference type="AlphaFoldDB" id="A0A445F7Q1"/>
<dbReference type="GO" id="GO:0005739">
    <property type="term" value="C:mitochondrion"/>
    <property type="evidence" value="ECO:0007669"/>
    <property type="project" value="TreeGrafter"/>
</dbReference>
<organism evidence="4 8">
    <name type="scientific">Glycine soja</name>
    <name type="common">Wild soybean</name>
    <dbReference type="NCBI Taxonomy" id="3848"/>
    <lineage>
        <taxon>Eukaryota</taxon>
        <taxon>Viridiplantae</taxon>
        <taxon>Streptophyta</taxon>
        <taxon>Embryophyta</taxon>
        <taxon>Tracheophyta</taxon>
        <taxon>Spermatophyta</taxon>
        <taxon>Magnoliopsida</taxon>
        <taxon>eudicotyledons</taxon>
        <taxon>Gunneridae</taxon>
        <taxon>Pentapetalae</taxon>
        <taxon>rosids</taxon>
        <taxon>fabids</taxon>
        <taxon>Fabales</taxon>
        <taxon>Fabaceae</taxon>
        <taxon>Papilionoideae</taxon>
        <taxon>50 kb inversion clade</taxon>
        <taxon>NPAAA clade</taxon>
        <taxon>indigoferoid/millettioid clade</taxon>
        <taxon>Phaseoleae</taxon>
        <taxon>Glycine</taxon>
        <taxon>Glycine subgen. Soja</taxon>
    </lineage>
</organism>
<dbReference type="EMBL" id="QZWG01000020">
    <property type="protein sequence ID" value="RZB44861.1"/>
    <property type="molecule type" value="Genomic_DNA"/>
</dbReference>
<reference evidence="4 8" key="1">
    <citation type="submission" date="2018-09" db="EMBL/GenBank/DDBJ databases">
        <title>A high-quality reference genome of wild soybean provides a powerful tool to mine soybean genomes.</title>
        <authorList>
            <person name="Xie M."/>
            <person name="Chung C.Y.L."/>
            <person name="Li M.-W."/>
            <person name="Wong F.-L."/>
            <person name="Chan T.-F."/>
            <person name="Lam H.-M."/>
        </authorList>
    </citation>
    <scope>NUCLEOTIDE SEQUENCE [LARGE SCALE GENOMIC DNA]</scope>
    <source>
        <strain evidence="8">cv. W05</strain>
        <tissue evidence="4">Hypocotyl of etiolated seedlings</tissue>
    </source>
</reference>
<name>A0A445F7Q1_GLYSO</name>
<evidence type="ECO:0000313" key="5">
    <source>
        <dbReference type="EMBL" id="RZB44859.1"/>
    </source>
</evidence>
<protein>
    <submittedName>
        <fullName evidence="3">3-isopropylmalate dehydratase large subunit, chloroplastic isoform B</fullName>
    </submittedName>
    <submittedName>
        <fullName evidence="4">3-isopropylmalate dehydratase large subunit, chloroplastic isoform C</fullName>
        <ecNumber evidence="3 4">4.2.1.33</ecNumber>
    </submittedName>
    <submittedName>
        <fullName evidence="5">3-isopropylmalate dehydratase large subunit, chloroplastic isoform D</fullName>
    </submittedName>
    <submittedName>
        <fullName evidence="6">3-isopropylmalate dehydratase large subunit, chloroplastic isoform E</fullName>
    </submittedName>
    <submittedName>
        <fullName evidence="7">3-isopropylmalate dehydratase large subunit, chloroplastic isoform F</fullName>
    </submittedName>
</protein>
<dbReference type="GO" id="GO:0003861">
    <property type="term" value="F:3-isopropylmalate dehydratase activity"/>
    <property type="evidence" value="ECO:0007669"/>
    <property type="project" value="UniProtKB-EC"/>
</dbReference>
<dbReference type="PANTHER" id="PTHR38355:SF1">
    <property type="entry name" value="OS06G0149500 PROTEIN"/>
    <property type="match status" value="1"/>
</dbReference>
<keyword evidence="1" id="KW-0175">Coiled coil</keyword>
<dbReference type="EMBL" id="QZWG01000020">
    <property type="protein sequence ID" value="RZB44860.1"/>
    <property type="molecule type" value="Genomic_DNA"/>
</dbReference>
<evidence type="ECO:0000256" key="1">
    <source>
        <dbReference type="SAM" id="Coils"/>
    </source>
</evidence>
<keyword evidence="4" id="KW-0456">Lyase</keyword>
<feature type="region of interest" description="Disordered" evidence="2">
    <location>
        <begin position="98"/>
        <end position="120"/>
    </location>
</feature>
<dbReference type="EMBL" id="QZWG01000020">
    <property type="protein sequence ID" value="RZB44859.1"/>
    <property type="molecule type" value="Genomic_DNA"/>
</dbReference>
<evidence type="ECO:0000256" key="2">
    <source>
        <dbReference type="SAM" id="MobiDB-lite"/>
    </source>
</evidence>
<evidence type="ECO:0000313" key="8">
    <source>
        <dbReference type="Proteomes" id="UP000289340"/>
    </source>
</evidence>
<feature type="compositionally biased region" description="Polar residues" evidence="2">
    <location>
        <begin position="108"/>
        <end position="120"/>
    </location>
</feature>
<sequence length="120" mass="13031">MEFVNRIVDIATRAVNSNAVINVCLLASFATLGVRSMNQQKTIEALQDEKESLTKSNKSIRKTLWDWKQQLYAEASADSAVVPLARLKAIYGEAPPPPRATLADTVTKDANSSGANKIIA</sequence>
<dbReference type="EMBL" id="QZWG01000020">
    <property type="protein sequence ID" value="RZB44857.1"/>
    <property type="molecule type" value="Genomic_DNA"/>
</dbReference>
<feature type="coiled-coil region" evidence="1">
    <location>
        <begin position="36"/>
        <end position="63"/>
    </location>
</feature>
<evidence type="ECO:0000313" key="6">
    <source>
        <dbReference type="EMBL" id="RZB44860.1"/>
    </source>
</evidence>
<gene>
    <name evidence="4" type="ORF">D0Y65_054650</name>
</gene>
<dbReference type="Gramene" id="XM_028363726.1">
    <property type="protein sequence ID" value="XP_028219527.1"/>
    <property type="gene ID" value="LOC114401253"/>
</dbReference>
<dbReference type="EC" id="4.2.1.33" evidence="3 4"/>